<feature type="domain" description="GtrA/DPMS transmembrane" evidence="7">
    <location>
        <begin position="17"/>
        <end position="133"/>
    </location>
</feature>
<evidence type="ECO:0000256" key="2">
    <source>
        <dbReference type="ARBA" id="ARBA00022692"/>
    </source>
</evidence>
<reference evidence="10" key="1">
    <citation type="submission" date="2017-09" db="EMBL/GenBank/DDBJ databases">
        <title>Depth-based differentiation of microbial function through sediment-hosted aquifers and enrichment of novel symbionts in the deep terrestrial subsurface.</title>
        <authorList>
            <person name="Probst A.J."/>
            <person name="Ladd B."/>
            <person name="Jarett J.K."/>
            <person name="Geller-Mcgrath D.E."/>
            <person name="Sieber C.M.K."/>
            <person name="Emerson J.B."/>
            <person name="Anantharaman K."/>
            <person name="Thomas B.C."/>
            <person name="Malmstrom R."/>
            <person name="Stieglmeier M."/>
            <person name="Klingl A."/>
            <person name="Woyke T."/>
            <person name="Ryan C.M."/>
            <person name="Banfield J.F."/>
        </authorList>
    </citation>
    <scope>NUCLEOTIDE SEQUENCE [LARGE SCALE GENOMIC DNA]</scope>
</reference>
<evidence type="ECO:0008006" key="11">
    <source>
        <dbReference type="Google" id="ProtNLM"/>
    </source>
</evidence>
<dbReference type="Pfam" id="PF00534">
    <property type="entry name" value="Glycos_transf_1"/>
    <property type="match status" value="1"/>
</dbReference>
<dbReference type="GO" id="GO:0016020">
    <property type="term" value="C:membrane"/>
    <property type="evidence" value="ECO:0007669"/>
    <property type="project" value="UniProtKB-SubCell"/>
</dbReference>
<feature type="transmembrane region" description="Helical" evidence="5">
    <location>
        <begin position="107"/>
        <end position="128"/>
    </location>
</feature>
<evidence type="ECO:0000259" key="8">
    <source>
        <dbReference type="Pfam" id="PF13439"/>
    </source>
</evidence>
<dbReference type="InterPro" id="IPR028098">
    <property type="entry name" value="Glyco_trans_4-like_N"/>
</dbReference>
<evidence type="ECO:0000256" key="1">
    <source>
        <dbReference type="ARBA" id="ARBA00004141"/>
    </source>
</evidence>
<comment type="caution">
    <text evidence="9">The sequence shown here is derived from an EMBL/GenBank/DDBJ whole genome shotgun (WGS) entry which is preliminary data.</text>
</comment>
<keyword evidence="3 5" id="KW-1133">Transmembrane helix</keyword>
<feature type="transmembrane region" description="Helical" evidence="5">
    <location>
        <begin position="42"/>
        <end position="62"/>
    </location>
</feature>
<dbReference type="Proteomes" id="UP000229247">
    <property type="component" value="Unassembled WGS sequence"/>
</dbReference>
<proteinExistence type="predicted"/>
<feature type="transmembrane region" description="Helical" evidence="5">
    <location>
        <begin position="82"/>
        <end position="101"/>
    </location>
</feature>
<evidence type="ECO:0000256" key="5">
    <source>
        <dbReference type="SAM" id="Phobius"/>
    </source>
</evidence>
<dbReference type="PANTHER" id="PTHR12526">
    <property type="entry name" value="GLYCOSYLTRANSFERASE"/>
    <property type="match status" value="1"/>
</dbReference>
<dbReference type="SUPFAM" id="SSF53756">
    <property type="entry name" value="UDP-Glycosyltransferase/glycogen phosphorylase"/>
    <property type="match status" value="1"/>
</dbReference>
<keyword evidence="2 5" id="KW-0812">Transmembrane</keyword>
<keyword evidence="4 5" id="KW-0472">Membrane</keyword>
<feature type="transmembrane region" description="Helical" evidence="5">
    <location>
        <begin position="15"/>
        <end position="36"/>
    </location>
</feature>
<dbReference type="AlphaFoldDB" id="A0A2M7D6Q1"/>
<evidence type="ECO:0000259" key="7">
    <source>
        <dbReference type="Pfam" id="PF04138"/>
    </source>
</evidence>
<evidence type="ECO:0000259" key="6">
    <source>
        <dbReference type="Pfam" id="PF00534"/>
    </source>
</evidence>
<dbReference type="GO" id="GO:0016757">
    <property type="term" value="F:glycosyltransferase activity"/>
    <property type="evidence" value="ECO:0007669"/>
    <property type="project" value="InterPro"/>
</dbReference>
<dbReference type="Pfam" id="PF13439">
    <property type="entry name" value="Glyco_transf_4"/>
    <property type="match status" value="1"/>
</dbReference>
<name>A0A2M7D6Q1_9BACT</name>
<evidence type="ECO:0000256" key="3">
    <source>
        <dbReference type="ARBA" id="ARBA00022989"/>
    </source>
</evidence>
<gene>
    <name evidence="9" type="ORF">COS30_00590</name>
</gene>
<protein>
    <recommendedName>
        <fullName evidence="11">Glycosyl transferase family 1 domain-containing protein</fullName>
    </recommendedName>
</protein>
<dbReference type="InterPro" id="IPR001296">
    <property type="entry name" value="Glyco_trans_1"/>
</dbReference>
<feature type="domain" description="Glycosyl transferase family 1" evidence="6">
    <location>
        <begin position="349"/>
        <end position="504"/>
    </location>
</feature>
<comment type="subcellular location">
    <subcellularLocation>
        <location evidence="1">Membrane</location>
        <topology evidence="1">Multi-pass membrane protein</topology>
    </subcellularLocation>
</comment>
<sequence>MVFFVSRQLYKNRRILKFIISGGITAVVGLSLLYALTDLLGLWYLFSAVLAFIGSFFCSFFLQKLWTFGDKSQGRVYRQMSLYMLVALMNLVFNTALMYLFVDIFGIWYVLAQAIIDVVLAIGSFLIYGSVIFNQKTSSSVASEKRVLKILIATGIYPPDVGGPATLLSRLPEDLRRRDFDIKVITYSDAPSDKLEKTAGLVWRVARRQPAWLRYAKYFWRMWRLAHWADLVYATDLYSVGNFARLIKKLTGKKYILRFAGDSAWENATAKGWIEDDLVQFQAKKYSRQIEQLKSKRQKILAEADKVIAVSNFLAGIAQQIGVSSDRINVIYNAVDFFGDLPLYRAPAKPTLVFSGRLVPWKGVAMLLEVVAKIKIKQPDILLEILGDGSERASLEKLANKLGLKDNVNWHGRVSERESHQVFARSTLFVLNTNYEGLPYSVLNAMQVGVTVITTSVGGNPEVVEHGVSGWLVPYNNESAWQEAIERLLNDKALRDKLAQNAKKTLEKFKWQEMLDKTIAVIKGLCRKE</sequence>
<dbReference type="Gene3D" id="3.40.50.2000">
    <property type="entry name" value="Glycogen Phosphorylase B"/>
    <property type="match status" value="2"/>
</dbReference>
<dbReference type="Pfam" id="PF04138">
    <property type="entry name" value="GtrA_DPMS_TM"/>
    <property type="match status" value="1"/>
</dbReference>
<evidence type="ECO:0000256" key="4">
    <source>
        <dbReference type="ARBA" id="ARBA00023136"/>
    </source>
</evidence>
<organism evidence="9 10">
    <name type="scientific">Candidatus Portnoybacteria bacterium CG02_land_8_20_14_3_00_45_8</name>
    <dbReference type="NCBI Taxonomy" id="1974807"/>
    <lineage>
        <taxon>Bacteria</taxon>
        <taxon>Candidatus Portnoyibacteriota</taxon>
    </lineage>
</organism>
<dbReference type="EMBL" id="PEUE01000015">
    <property type="protein sequence ID" value="PIV38717.1"/>
    <property type="molecule type" value="Genomic_DNA"/>
</dbReference>
<evidence type="ECO:0000313" key="9">
    <source>
        <dbReference type="EMBL" id="PIV38717.1"/>
    </source>
</evidence>
<accession>A0A2M7D6Q1</accession>
<dbReference type="PANTHER" id="PTHR12526:SF638">
    <property type="entry name" value="SPORE COAT PROTEIN SA"/>
    <property type="match status" value="1"/>
</dbReference>
<dbReference type="GO" id="GO:0000271">
    <property type="term" value="P:polysaccharide biosynthetic process"/>
    <property type="evidence" value="ECO:0007669"/>
    <property type="project" value="InterPro"/>
</dbReference>
<dbReference type="InterPro" id="IPR007267">
    <property type="entry name" value="GtrA_DPMS_TM"/>
</dbReference>
<feature type="domain" description="Glycosyltransferase subfamily 4-like N-terminal" evidence="8">
    <location>
        <begin position="161"/>
        <end position="336"/>
    </location>
</feature>
<dbReference type="CDD" id="cd03801">
    <property type="entry name" value="GT4_PimA-like"/>
    <property type="match status" value="1"/>
</dbReference>
<evidence type="ECO:0000313" key="10">
    <source>
        <dbReference type="Proteomes" id="UP000229247"/>
    </source>
</evidence>